<evidence type="ECO:0000313" key="3">
    <source>
        <dbReference type="Proteomes" id="UP000267585"/>
    </source>
</evidence>
<gene>
    <name evidence="2" type="ORF">EHW67_11595</name>
</gene>
<dbReference type="RefSeq" id="WP_126162532.1">
    <property type="nucleotide sequence ID" value="NZ_RQPJ01000005.1"/>
</dbReference>
<name>A0A3S0CKV0_9FLAO</name>
<protein>
    <recommendedName>
        <fullName evidence="4">PorT family protein</fullName>
    </recommendedName>
</protein>
<dbReference type="EMBL" id="RQPJ01000005">
    <property type="protein sequence ID" value="RTE53636.1"/>
    <property type="molecule type" value="Genomic_DNA"/>
</dbReference>
<proteinExistence type="predicted"/>
<comment type="caution">
    <text evidence="2">The sequence shown here is derived from an EMBL/GenBank/DDBJ whole genome shotgun (WGS) entry which is preliminary data.</text>
</comment>
<dbReference type="AlphaFoldDB" id="A0A3S0CKV0"/>
<organism evidence="2 3">
    <name type="scientific">Arenibacter aquaticus</name>
    <dbReference type="NCBI Taxonomy" id="2489054"/>
    <lineage>
        <taxon>Bacteria</taxon>
        <taxon>Pseudomonadati</taxon>
        <taxon>Bacteroidota</taxon>
        <taxon>Flavobacteriia</taxon>
        <taxon>Flavobacteriales</taxon>
        <taxon>Flavobacteriaceae</taxon>
        <taxon>Arenibacter</taxon>
    </lineage>
</organism>
<evidence type="ECO:0000313" key="2">
    <source>
        <dbReference type="EMBL" id="RTE53636.1"/>
    </source>
</evidence>
<evidence type="ECO:0000256" key="1">
    <source>
        <dbReference type="SAM" id="Coils"/>
    </source>
</evidence>
<accession>A0A3S0CKV0</accession>
<feature type="coiled-coil region" evidence="1">
    <location>
        <begin position="69"/>
        <end position="103"/>
    </location>
</feature>
<evidence type="ECO:0008006" key="4">
    <source>
        <dbReference type="Google" id="ProtNLM"/>
    </source>
</evidence>
<keyword evidence="1" id="KW-0175">Coiled coil</keyword>
<dbReference type="OrthoDB" id="1466811at2"/>
<dbReference type="Proteomes" id="UP000267585">
    <property type="component" value="Unassembled WGS sequence"/>
</dbReference>
<sequence>MGKVVNYLMFFILCLIAEDICAQEQLAKEQQIAWLEKSRENVKTSEREGLKKEVMRINAREERGEITHLQAEELKKLAAEKHARNIENRLAIIENRIALLHRNNYELVNDTLMENRFSVLIGAGKKGIKIKGKNEPVKYDRRTGNQMLFAFGFNNAIREEGSLEDTPYKVGGSGFIELGWNWNTRLLKNSNFWRLKYGFSMQWNKLNLKDNQYFVKDGATVALEQFPFSLKKANFRTTYLVLPVYLEFGPSKRMEKDDRIRYLNNDQFKMGIGGFAGVNLGTMQKLKYKEDGKKVKDKSKQDFGTNDFVYGLGAYVGIGDISVYAKYNLSTIFKNQYPKQNNISLGLRLDLD</sequence>
<reference evidence="2 3" key="1">
    <citation type="submission" date="2018-11" db="EMBL/GenBank/DDBJ databases">
        <title>Arenibacter aquaticus sp.nov., a marine bacterium isolated from surface seawater in the South China Sea.</title>
        <authorList>
            <person name="Guo J."/>
            <person name="Sun J."/>
        </authorList>
    </citation>
    <scope>NUCLEOTIDE SEQUENCE [LARGE SCALE GENOMIC DNA]</scope>
    <source>
        <strain evidence="2 3">GUO666</strain>
    </source>
</reference>
<keyword evidence="3" id="KW-1185">Reference proteome</keyword>